<proteinExistence type="predicted"/>
<evidence type="ECO:0000313" key="2">
    <source>
        <dbReference type="EMBL" id="CAJ0601994.1"/>
    </source>
</evidence>
<accession>A0AA36H1I1</accession>
<comment type="caution">
    <text evidence="2">The sequence shown here is derived from an EMBL/GenBank/DDBJ whole genome shotgun (WGS) entry which is preliminary data.</text>
</comment>
<dbReference type="Proteomes" id="UP001176961">
    <property type="component" value="Unassembled WGS sequence"/>
</dbReference>
<reference evidence="2" key="1">
    <citation type="submission" date="2023-07" db="EMBL/GenBank/DDBJ databases">
        <authorList>
            <consortium name="CYATHOMIX"/>
        </authorList>
    </citation>
    <scope>NUCLEOTIDE SEQUENCE</scope>
    <source>
        <strain evidence="2">N/A</strain>
    </source>
</reference>
<protein>
    <submittedName>
        <fullName evidence="2">Uncharacterized protein</fullName>
    </submittedName>
</protein>
<organism evidence="2 3">
    <name type="scientific">Cylicocyclus nassatus</name>
    <name type="common">Nematode worm</name>
    <dbReference type="NCBI Taxonomy" id="53992"/>
    <lineage>
        <taxon>Eukaryota</taxon>
        <taxon>Metazoa</taxon>
        <taxon>Ecdysozoa</taxon>
        <taxon>Nematoda</taxon>
        <taxon>Chromadorea</taxon>
        <taxon>Rhabditida</taxon>
        <taxon>Rhabditina</taxon>
        <taxon>Rhabditomorpha</taxon>
        <taxon>Strongyloidea</taxon>
        <taxon>Strongylidae</taxon>
        <taxon>Cylicocyclus</taxon>
    </lineage>
</organism>
<name>A0AA36H1I1_CYLNA</name>
<evidence type="ECO:0000256" key="1">
    <source>
        <dbReference type="SAM" id="SignalP"/>
    </source>
</evidence>
<evidence type="ECO:0000313" key="3">
    <source>
        <dbReference type="Proteomes" id="UP001176961"/>
    </source>
</evidence>
<feature type="chain" id="PRO_5041328556" evidence="1">
    <location>
        <begin position="20"/>
        <end position="89"/>
    </location>
</feature>
<keyword evidence="1" id="KW-0732">Signal</keyword>
<sequence length="89" mass="10444">MSGLLFVLCSLYFLPPILAAEDVVSVDWLDKNKDSVKLLDATYQPTFPNYKEFKEKYYGRFEELMHFKQAVSMEEAARLLFDYFETAVQ</sequence>
<feature type="signal peptide" evidence="1">
    <location>
        <begin position="1"/>
        <end position="19"/>
    </location>
</feature>
<dbReference type="EMBL" id="CATQJL010000305">
    <property type="protein sequence ID" value="CAJ0601994.1"/>
    <property type="molecule type" value="Genomic_DNA"/>
</dbReference>
<keyword evidence="3" id="KW-1185">Reference proteome</keyword>
<dbReference type="AlphaFoldDB" id="A0AA36H1I1"/>
<gene>
    <name evidence="2" type="ORF">CYNAS_LOCUS13977</name>
</gene>